<dbReference type="InterPro" id="IPR033900">
    <property type="entry name" value="Gram_neg_porin_domain"/>
</dbReference>
<feature type="signal peptide" evidence="1">
    <location>
        <begin position="1"/>
        <end position="24"/>
    </location>
</feature>
<comment type="caution">
    <text evidence="3">The sequence shown here is derived from an EMBL/GenBank/DDBJ whole genome shotgun (WGS) entry which is preliminary data.</text>
</comment>
<dbReference type="Pfam" id="PF13609">
    <property type="entry name" value="Porin_4"/>
    <property type="match status" value="1"/>
</dbReference>
<dbReference type="InterPro" id="IPR023614">
    <property type="entry name" value="Porin_dom_sf"/>
</dbReference>
<protein>
    <submittedName>
        <fullName evidence="3">Porin</fullName>
    </submittedName>
</protein>
<feature type="domain" description="Porin" evidence="2">
    <location>
        <begin position="13"/>
        <end position="342"/>
    </location>
</feature>
<evidence type="ECO:0000259" key="2">
    <source>
        <dbReference type="Pfam" id="PF13609"/>
    </source>
</evidence>
<evidence type="ECO:0000313" key="4">
    <source>
        <dbReference type="Proteomes" id="UP000574067"/>
    </source>
</evidence>
<keyword evidence="4" id="KW-1185">Reference proteome</keyword>
<dbReference type="RefSeq" id="WP_169163819.1">
    <property type="nucleotide sequence ID" value="NZ_JABBFW010000045.1"/>
</dbReference>
<evidence type="ECO:0000313" key="3">
    <source>
        <dbReference type="EMBL" id="NML18918.1"/>
    </source>
</evidence>
<evidence type="ECO:0000256" key="1">
    <source>
        <dbReference type="SAM" id="SignalP"/>
    </source>
</evidence>
<dbReference type="EMBL" id="JABBFW010000045">
    <property type="protein sequence ID" value="NML18918.1"/>
    <property type="molecule type" value="Genomic_DNA"/>
</dbReference>
<proteinExistence type="predicted"/>
<feature type="chain" id="PRO_5032873086" evidence="1">
    <location>
        <begin position="25"/>
        <end position="377"/>
    </location>
</feature>
<dbReference type="Proteomes" id="UP000574067">
    <property type="component" value="Unassembled WGS sequence"/>
</dbReference>
<dbReference type="SUPFAM" id="SSF56935">
    <property type="entry name" value="Porins"/>
    <property type="match status" value="1"/>
</dbReference>
<gene>
    <name evidence="3" type="ORF">HHL10_28500</name>
</gene>
<accession>A0A848FHG0</accession>
<dbReference type="AlphaFoldDB" id="A0A848FHG0"/>
<dbReference type="Gene3D" id="2.40.160.10">
    <property type="entry name" value="Porin"/>
    <property type="match status" value="1"/>
</dbReference>
<dbReference type="GO" id="GO:0016020">
    <property type="term" value="C:membrane"/>
    <property type="evidence" value="ECO:0007669"/>
    <property type="project" value="InterPro"/>
</dbReference>
<keyword evidence="1" id="KW-0732">Signal</keyword>
<reference evidence="3 4" key="1">
    <citation type="submission" date="2020-04" db="EMBL/GenBank/DDBJ databases">
        <title>Azohydromonas sp. isolated from soil.</title>
        <authorList>
            <person name="Dahal R.H."/>
        </authorList>
    </citation>
    <scope>NUCLEOTIDE SEQUENCE [LARGE SCALE GENOMIC DNA]</scope>
    <source>
        <strain evidence="3 4">G-1-1-14</strain>
    </source>
</reference>
<organism evidence="3 4">
    <name type="scientific">Azohydromonas caseinilytica</name>
    <dbReference type="NCBI Taxonomy" id="2728836"/>
    <lineage>
        <taxon>Bacteria</taxon>
        <taxon>Pseudomonadati</taxon>
        <taxon>Pseudomonadota</taxon>
        <taxon>Betaproteobacteria</taxon>
        <taxon>Burkholderiales</taxon>
        <taxon>Sphaerotilaceae</taxon>
        <taxon>Azohydromonas</taxon>
    </lineage>
</organism>
<dbReference type="GO" id="GO:0015288">
    <property type="term" value="F:porin activity"/>
    <property type="evidence" value="ECO:0007669"/>
    <property type="project" value="InterPro"/>
</dbReference>
<sequence length="377" mass="41454">MNVLKLYRPAVAAFLGVCATAALAEDSAFSFSGYGTLGAVRTNLEDSQAEFRSGARQNKGASRATDLGVDTRLGLQATYKFNEVFSAVGQVLASRRDDQAGPQVEWLYAQATPTQGVDLRIGRMVLPIFALSDNRNVGYAHYWVRAPQEVYGPYSPTSFDGVQARWRDNVGGVNLNVQASAGQTEADVYYLFRSKSTLKHDRLYSLAVSAGMGDWTLSASKTLGKDTSITGPVFNLPKGDDNFTNLALQYDNGEFMAMAEYVTRRYSTMDLVNSDSYYVSAGYRLGAWTPYAIYGHFTPKGDAYISRTDFGQPIPGAFPKGHTRAVGVRWDAYKNVAVKLQVESVKRTDFAFANRSFQFIRETPNVTAVSLAVDFVF</sequence>
<name>A0A848FHG0_9BURK</name>